<dbReference type="Pfam" id="PF19778">
    <property type="entry name" value="RE_endonuc"/>
    <property type="match status" value="1"/>
</dbReference>
<name>A0A5J4R2A8_9ZZZZ</name>
<dbReference type="EMBL" id="SNRY01001922">
    <property type="protein sequence ID" value="KAA6327832.1"/>
    <property type="molecule type" value="Genomic_DNA"/>
</dbReference>
<gene>
    <name evidence="2" type="ORF">EZS27_023211</name>
</gene>
<dbReference type="InterPro" id="IPR027417">
    <property type="entry name" value="P-loop_NTPase"/>
</dbReference>
<evidence type="ECO:0000259" key="1">
    <source>
        <dbReference type="Pfam" id="PF19778"/>
    </source>
</evidence>
<reference evidence="2" key="1">
    <citation type="submission" date="2019-03" db="EMBL/GenBank/DDBJ databases">
        <title>Single cell metagenomics reveals metabolic interactions within the superorganism composed of flagellate Streblomastix strix and complex community of Bacteroidetes bacteria on its surface.</title>
        <authorList>
            <person name="Treitli S.C."/>
            <person name="Kolisko M."/>
            <person name="Husnik F."/>
            <person name="Keeling P."/>
            <person name="Hampl V."/>
        </authorList>
    </citation>
    <scope>NUCLEOTIDE SEQUENCE</scope>
    <source>
        <strain evidence="2">STM</strain>
    </source>
</reference>
<comment type="caution">
    <text evidence="2">The sequence shown here is derived from an EMBL/GenBank/DDBJ whole genome shotgun (WGS) entry which is preliminary data.</text>
</comment>
<evidence type="ECO:0000313" key="2">
    <source>
        <dbReference type="EMBL" id="KAA6327832.1"/>
    </source>
</evidence>
<protein>
    <recommendedName>
        <fullName evidence="1">Type III restriction enzyme C-terminal endonuclease domain-containing protein</fullName>
    </recommendedName>
</protein>
<feature type="domain" description="Type III restriction enzyme C-terminal endonuclease" evidence="1">
    <location>
        <begin position="518"/>
        <end position="624"/>
    </location>
</feature>
<proteinExistence type="predicted"/>
<dbReference type="AlphaFoldDB" id="A0A5J4R2A8"/>
<dbReference type="InterPro" id="IPR045572">
    <property type="entry name" value="RE_endonuc_C"/>
</dbReference>
<dbReference type="Gene3D" id="3.40.50.300">
    <property type="entry name" value="P-loop containing nucleotide triphosphate hydrolases"/>
    <property type="match status" value="1"/>
</dbReference>
<organism evidence="2">
    <name type="scientific">termite gut metagenome</name>
    <dbReference type="NCBI Taxonomy" id="433724"/>
    <lineage>
        <taxon>unclassified sequences</taxon>
        <taxon>metagenomes</taxon>
        <taxon>organismal metagenomes</taxon>
    </lineage>
</organism>
<dbReference type="GO" id="GO:0015668">
    <property type="term" value="F:type III site-specific deoxyribonuclease activity"/>
    <property type="evidence" value="ECO:0007669"/>
    <property type="project" value="InterPro"/>
</dbReference>
<accession>A0A5J4R2A8</accession>
<sequence length="637" mass="73697">MRRIQIRETIVSHLEKERELYKKGIKVLSLFFIDEVAKYKFYDDTGEQKGDYAKIFEEEYAEQLRIKNEKLRFAEEADYRAYLEQFSTENVHAGYFSIDKKGHVVDSEVKRGESESADISAYDLIMKNKERLLSHDEPVRFIFSHSALREGWDNPNVFQICTLRQSSAKIKKRQEIGRGLRLCVNKDGDRMDAEILGKHAVHDVNVLTVIANESYDEFARALQDEFAEVIKNRPREITPDLFTGKTLVDNANNEHTITSTEASRLFVKLEDNGLIKDGQLTDSYHSLSDNQKLEKIKEQLSDELKPFAENIQTIVANVYDPKRNPLVSNGRKNDKLNLDREKFASKTFQELWAKINAKTYYTVQFDEDKLIEACIRSLNKNLMVTQTKVVVTEGYLKETGQDKKPEMQKLKGKEIILQEIANKNVKYDLLKELSTPTRLTRKTITTILTGIERGIFDKFKQNPEEFIRNAIKLIDEQKAGTIIEHITYNLANDNWKAEEIFVDASISGEYGKNMIDAKKHLYDKLRYDSAIEKQLSEEMDIQEVVEMYVKLPSGFYIHTPMGKYNPDWAISLKEGDVKHIYFVAETKGDISELSLREVEHAKIECARKHFAKISNKTVKYDVVDSFETLLKKIRGNG</sequence>